<accession>A0A8S5L7V8</accession>
<feature type="domain" description="DUF7210" evidence="1">
    <location>
        <begin position="10"/>
        <end position="36"/>
    </location>
</feature>
<name>A0A8S5L7V8_9CAUD</name>
<protein>
    <recommendedName>
        <fullName evidence="1">DUF7210 domain-containing protein</fullName>
    </recommendedName>
</protein>
<sequence>MKERRIKLFTHHTHAGRVYQAGEELEVSEADAEFICGLNIGENVNTDKSEKQIRGEQ</sequence>
<dbReference type="EMBL" id="BK014652">
    <property type="protein sequence ID" value="DAD66019.1"/>
    <property type="molecule type" value="Genomic_DNA"/>
</dbReference>
<dbReference type="Pfam" id="PF23843">
    <property type="entry name" value="DUF7210"/>
    <property type="match status" value="1"/>
</dbReference>
<evidence type="ECO:0000313" key="2">
    <source>
        <dbReference type="EMBL" id="DAD66019.1"/>
    </source>
</evidence>
<dbReference type="InterPro" id="IPR055634">
    <property type="entry name" value="DUF7210"/>
</dbReference>
<reference evidence="2" key="1">
    <citation type="journal article" date="2021" name="Proc. Natl. Acad. Sci. U.S.A.">
        <title>A Catalog of Tens of Thousands of Viruses from Human Metagenomes Reveals Hidden Associations with Chronic Diseases.</title>
        <authorList>
            <person name="Tisza M.J."/>
            <person name="Buck C.B."/>
        </authorList>
    </citation>
    <scope>NUCLEOTIDE SEQUENCE</scope>
    <source>
        <strain evidence="2">CtKHS5</strain>
    </source>
</reference>
<proteinExistence type="predicted"/>
<organism evidence="2">
    <name type="scientific">Myoviridae sp. ctKHS5</name>
    <dbReference type="NCBI Taxonomy" id="2823541"/>
    <lineage>
        <taxon>Viruses</taxon>
        <taxon>Duplodnaviria</taxon>
        <taxon>Heunggongvirae</taxon>
        <taxon>Uroviricota</taxon>
        <taxon>Caudoviricetes</taxon>
    </lineage>
</organism>
<evidence type="ECO:0000259" key="1">
    <source>
        <dbReference type="Pfam" id="PF23843"/>
    </source>
</evidence>